<accession>E0SC19</accession>
<dbReference type="Proteomes" id="UP000006859">
    <property type="component" value="Chromosome"/>
</dbReference>
<gene>
    <name evidence="1" type="ordered locus">Dda3937_04581</name>
</gene>
<keyword evidence="2" id="KW-1185">Reference proteome</keyword>
<dbReference type="EMBL" id="CP002038">
    <property type="protein sequence ID" value="ADM98487.1"/>
    <property type="molecule type" value="Genomic_DNA"/>
</dbReference>
<evidence type="ECO:0000313" key="2">
    <source>
        <dbReference type="Proteomes" id="UP000006859"/>
    </source>
</evidence>
<reference evidence="1 2" key="1">
    <citation type="journal article" date="2011" name="J. Bacteriol.">
        <title>Genome sequence of the plant-pathogenic bacterium Dickeya dadantii 3937.</title>
        <authorList>
            <person name="Glasner J.D."/>
            <person name="Yang C.H."/>
            <person name="Reverchon S."/>
            <person name="Hugouvieux-Cotte-Pattat N."/>
            <person name="Condemine G."/>
            <person name="Bohin J.P."/>
            <person name="Van Gijsegem F."/>
            <person name="Yang S."/>
            <person name="Franza T."/>
            <person name="Expert D."/>
            <person name="Plunkett G. III"/>
            <person name="San Francisco M.J."/>
            <person name="Charkowski A.O."/>
            <person name="Py B."/>
            <person name="Bell K."/>
            <person name="Rauscher L."/>
            <person name="Rodriguez-Palenzuela P."/>
            <person name="Toussaint A."/>
            <person name="Holeva M.C."/>
            <person name="He S.Y."/>
            <person name="Douet V."/>
            <person name="Boccara M."/>
            <person name="Blanco C."/>
            <person name="Toth I."/>
            <person name="Anderson B.D."/>
            <person name="Biehl B.S."/>
            <person name="Mau B."/>
            <person name="Flynn S.M."/>
            <person name="Barras F."/>
            <person name="Lindeberg M."/>
            <person name="Birch P.R."/>
            <person name="Tsuyumu S."/>
            <person name="Shi X."/>
            <person name="Hibbing M."/>
            <person name="Yap M.N."/>
            <person name="Carpentier M."/>
            <person name="Dassa E."/>
            <person name="Umehara M."/>
            <person name="Kim J.F."/>
            <person name="Rusch M."/>
            <person name="Soni P."/>
            <person name="Mayhew G.F."/>
            <person name="Fouts D.E."/>
            <person name="Gill S.R."/>
            <person name="Blattner F.R."/>
            <person name="Keen N.T."/>
            <person name="Perna N.T."/>
        </authorList>
    </citation>
    <scope>NUCLEOTIDE SEQUENCE [LARGE SCALE GENOMIC DNA]</scope>
    <source>
        <strain evidence="1 2">3937</strain>
    </source>
</reference>
<evidence type="ECO:0000313" key="1">
    <source>
        <dbReference type="EMBL" id="ADM98487.1"/>
    </source>
</evidence>
<name>E0SC19_DICD3</name>
<sequence>MTFKACQGNVADTQHGVGYLGAGEVCQQAARALTKNTEWIKPVCRQNVGGLVEKAKRARGERKELPVSPVTLICSVSCHHRN</sequence>
<protein>
    <submittedName>
        <fullName evidence="1">Uncharacterized protein</fullName>
    </submittedName>
</protein>
<dbReference type="HOGENOM" id="CLU_2552827_0_0_6"/>
<proteinExistence type="predicted"/>
<dbReference type="AlphaFoldDB" id="E0SC19"/>
<dbReference type="KEGG" id="ddd:Dda3937_04581"/>
<organism evidence="1 2">
    <name type="scientific">Dickeya dadantii (strain 3937)</name>
    <name type="common">Erwinia chrysanthemi (strain 3937)</name>
    <dbReference type="NCBI Taxonomy" id="198628"/>
    <lineage>
        <taxon>Bacteria</taxon>
        <taxon>Pseudomonadati</taxon>
        <taxon>Pseudomonadota</taxon>
        <taxon>Gammaproteobacteria</taxon>
        <taxon>Enterobacterales</taxon>
        <taxon>Pectobacteriaceae</taxon>
        <taxon>Dickeya</taxon>
    </lineage>
</organism>